<reference evidence="3 4" key="1">
    <citation type="submission" date="2018-04" db="EMBL/GenBank/DDBJ databases">
        <title>Altererythrobacter sp. HME9302 genome sequencing and assembly.</title>
        <authorList>
            <person name="Kang H."/>
            <person name="Kim H."/>
            <person name="Joh K."/>
        </authorList>
    </citation>
    <scope>NUCLEOTIDE SEQUENCE [LARGE SCALE GENOMIC DNA]</scope>
    <source>
        <strain evidence="3 4">HME9302</strain>
    </source>
</reference>
<evidence type="ECO:0000313" key="3">
    <source>
        <dbReference type="EMBL" id="RDC61315.1"/>
    </source>
</evidence>
<dbReference type="RefSeq" id="WP_115367294.1">
    <property type="nucleotide sequence ID" value="NZ_QBKA01000002.1"/>
</dbReference>
<organism evidence="3 4">
    <name type="scientific">Alteripontixanthobacter maritimus</name>
    <dbReference type="NCBI Taxonomy" id="2161824"/>
    <lineage>
        <taxon>Bacteria</taxon>
        <taxon>Pseudomonadati</taxon>
        <taxon>Pseudomonadota</taxon>
        <taxon>Alphaproteobacteria</taxon>
        <taxon>Sphingomonadales</taxon>
        <taxon>Erythrobacteraceae</taxon>
        <taxon>Alteripontixanthobacter</taxon>
    </lineage>
</organism>
<keyword evidence="4" id="KW-1185">Reference proteome</keyword>
<feature type="compositionally biased region" description="Acidic residues" evidence="1">
    <location>
        <begin position="58"/>
        <end position="86"/>
    </location>
</feature>
<accession>A0A369QCM2</accession>
<feature type="region of interest" description="Disordered" evidence="1">
    <location>
        <begin position="28"/>
        <end position="86"/>
    </location>
</feature>
<evidence type="ECO:0000256" key="2">
    <source>
        <dbReference type="SAM" id="SignalP"/>
    </source>
</evidence>
<sequence>MKFTMKTAMVATVATLGLSLAACDSAAENEMEDNAEEMEDAADMEIENMEETGQITDDQADAMEDNVDDQAEAMEEAADEMDSEPT</sequence>
<dbReference type="AlphaFoldDB" id="A0A369QCM2"/>
<proteinExistence type="predicted"/>
<feature type="signal peptide" evidence="2">
    <location>
        <begin position="1"/>
        <end position="26"/>
    </location>
</feature>
<protein>
    <submittedName>
        <fullName evidence="3">Uncharacterized protein</fullName>
    </submittedName>
</protein>
<evidence type="ECO:0000256" key="1">
    <source>
        <dbReference type="SAM" id="MobiDB-lite"/>
    </source>
</evidence>
<feature type="compositionally biased region" description="Acidic residues" evidence="1">
    <location>
        <begin position="28"/>
        <end position="50"/>
    </location>
</feature>
<dbReference type="EMBL" id="QBKA01000002">
    <property type="protein sequence ID" value="RDC61315.1"/>
    <property type="molecule type" value="Genomic_DNA"/>
</dbReference>
<dbReference type="Proteomes" id="UP000253727">
    <property type="component" value="Unassembled WGS sequence"/>
</dbReference>
<comment type="caution">
    <text evidence="3">The sequence shown here is derived from an EMBL/GenBank/DDBJ whole genome shotgun (WGS) entry which is preliminary data.</text>
</comment>
<evidence type="ECO:0000313" key="4">
    <source>
        <dbReference type="Proteomes" id="UP000253727"/>
    </source>
</evidence>
<gene>
    <name evidence="3" type="ORF">HME9302_02536</name>
</gene>
<feature type="chain" id="PRO_5017068589" evidence="2">
    <location>
        <begin position="27"/>
        <end position="86"/>
    </location>
</feature>
<keyword evidence="2" id="KW-0732">Signal</keyword>
<name>A0A369QCM2_9SPHN</name>